<dbReference type="PANTHER" id="PTHR21599">
    <property type="entry name" value="GLYCERATE KINASE"/>
    <property type="match status" value="1"/>
</dbReference>
<evidence type="ECO:0000313" key="5">
    <source>
        <dbReference type="EMBL" id="GAA1808153.1"/>
    </source>
</evidence>
<gene>
    <name evidence="5" type="ORF">GCM10009749_15670</name>
</gene>
<name>A0ABP4YBD6_9MICO</name>
<protein>
    <submittedName>
        <fullName evidence="5">Glycerate kinase</fullName>
    </submittedName>
</protein>
<comment type="caution">
    <text evidence="5">The sequence shown here is derived from an EMBL/GenBank/DDBJ whole genome shotgun (WGS) entry which is preliminary data.</text>
</comment>
<dbReference type="SUPFAM" id="SSF110738">
    <property type="entry name" value="Glycerate kinase I"/>
    <property type="match status" value="1"/>
</dbReference>
<reference evidence="6" key="1">
    <citation type="journal article" date="2019" name="Int. J. Syst. Evol. Microbiol.">
        <title>The Global Catalogue of Microorganisms (GCM) 10K type strain sequencing project: providing services to taxonomists for standard genome sequencing and annotation.</title>
        <authorList>
            <consortium name="The Broad Institute Genomics Platform"/>
            <consortium name="The Broad Institute Genome Sequencing Center for Infectious Disease"/>
            <person name="Wu L."/>
            <person name="Ma J."/>
        </authorList>
    </citation>
    <scope>NUCLEOTIDE SEQUENCE [LARGE SCALE GENOMIC DNA]</scope>
    <source>
        <strain evidence="6">JCM 14322</strain>
    </source>
</reference>
<dbReference type="InterPro" id="IPR036129">
    <property type="entry name" value="Glycerate_kinase_sf"/>
</dbReference>
<dbReference type="EMBL" id="BAAANJ010000005">
    <property type="protein sequence ID" value="GAA1808153.1"/>
    <property type="molecule type" value="Genomic_DNA"/>
</dbReference>
<dbReference type="NCBIfam" id="TIGR00045">
    <property type="entry name" value="glycerate kinase"/>
    <property type="match status" value="1"/>
</dbReference>
<evidence type="ECO:0000256" key="4">
    <source>
        <dbReference type="PIRNR" id="PIRNR006078"/>
    </source>
</evidence>
<keyword evidence="2 4" id="KW-0808">Transferase</keyword>
<dbReference type="Gene3D" id="3.40.50.10350">
    <property type="entry name" value="Glycerate kinase, domain 1"/>
    <property type="match status" value="1"/>
</dbReference>
<dbReference type="InterPro" id="IPR004381">
    <property type="entry name" value="Glycerate_kinase"/>
</dbReference>
<dbReference type="PIRSF" id="PIRSF006078">
    <property type="entry name" value="GlxK"/>
    <property type="match status" value="1"/>
</dbReference>
<keyword evidence="3 4" id="KW-0418">Kinase</keyword>
<dbReference type="Gene3D" id="3.90.1510.10">
    <property type="entry name" value="Glycerate kinase, domain 2"/>
    <property type="match status" value="1"/>
</dbReference>
<dbReference type="InterPro" id="IPR018197">
    <property type="entry name" value="Glycerate_kinase_RE-like"/>
</dbReference>
<dbReference type="GO" id="GO:0016301">
    <property type="term" value="F:kinase activity"/>
    <property type="evidence" value="ECO:0007669"/>
    <property type="project" value="UniProtKB-KW"/>
</dbReference>
<evidence type="ECO:0000256" key="3">
    <source>
        <dbReference type="ARBA" id="ARBA00022777"/>
    </source>
</evidence>
<comment type="similarity">
    <text evidence="1 4">Belongs to the glycerate kinase type-1 family.</text>
</comment>
<keyword evidence="6" id="KW-1185">Reference proteome</keyword>
<dbReference type="InterPro" id="IPR018193">
    <property type="entry name" value="Glyc_kinase_flavodox-like_fold"/>
</dbReference>
<accession>A0ABP4YBD6</accession>
<evidence type="ECO:0000313" key="6">
    <source>
        <dbReference type="Proteomes" id="UP001500002"/>
    </source>
</evidence>
<dbReference type="Proteomes" id="UP001500002">
    <property type="component" value="Unassembled WGS sequence"/>
</dbReference>
<dbReference type="Pfam" id="PF02595">
    <property type="entry name" value="Gly_kinase"/>
    <property type="match status" value="1"/>
</dbReference>
<evidence type="ECO:0000256" key="1">
    <source>
        <dbReference type="ARBA" id="ARBA00006284"/>
    </source>
</evidence>
<proteinExistence type="inferred from homology"/>
<organism evidence="5 6">
    <name type="scientific">Agromyces neolithicus</name>
    <dbReference type="NCBI Taxonomy" id="269420"/>
    <lineage>
        <taxon>Bacteria</taxon>
        <taxon>Bacillati</taxon>
        <taxon>Actinomycetota</taxon>
        <taxon>Actinomycetes</taxon>
        <taxon>Micrococcales</taxon>
        <taxon>Microbacteriaceae</taxon>
        <taxon>Agromyces</taxon>
    </lineage>
</organism>
<evidence type="ECO:0000256" key="2">
    <source>
        <dbReference type="ARBA" id="ARBA00022679"/>
    </source>
</evidence>
<dbReference type="PANTHER" id="PTHR21599:SF0">
    <property type="entry name" value="GLYCERATE KINASE"/>
    <property type="match status" value="1"/>
</dbReference>
<sequence length="407" mass="39930">MQTVVDHVLGAAGISPVIAGLPVHAEAACRGDVVTADTMRSMPRIVIAPDSFKGTVSAADAAAAIARGWARVAPDDELVLRPMADGGEGTLDAFAAAVDGAARIPITVLGPDDRPVDTSWLRLPGTGGEGDTAVVELAMTSGITLLDTLRPLDAHTLGFGQAIAAALDAGVEGLLLAIGGSSSTDGGVGALTALGARFLDAASRPIPLGNRGLGVLSQADLSGLRMVPAGGAQILSDVTSPLLGESGAAAVFGPQKGASPDLIDVLESNLARLARLVPVHESVPGSGAAGGTGFGLLAWGATMTGGASAVADAIGLDDTLAGADLVVTGEGRFDGQSAAGKAPTEVARRAAAAGAPVALVAGAITAETDRFAASVSLTDLAGDGAAAMAEPVRWLERAGAELARSAG</sequence>